<protein>
    <recommendedName>
        <fullName evidence="2">Competence protein A</fullName>
    </recommendedName>
</protein>
<dbReference type="EMBL" id="MWAK01000179">
    <property type="protein sequence ID" value="OPZ91407.1"/>
    <property type="molecule type" value="Genomic_DNA"/>
</dbReference>
<dbReference type="InterPro" id="IPR043129">
    <property type="entry name" value="ATPase_NBD"/>
</dbReference>
<evidence type="ECO:0000313" key="1">
    <source>
        <dbReference type="EMBL" id="OPZ91407.1"/>
    </source>
</evidence>
<dbReference type="SUPFAM" id="SSF53067">
    <property type="entry name" value="Actin-like ATPase domain"/>
    <property type="match status" value="1"/>
</dbReference>
<accession>A0A1V5MDU0</accession>
<name>A0A1V5MDU0_UNCT6</name>
<reference evidence="1" key="1">
    <citation type="submission" date="2017-02" db="EMBL/GenBank/DDBJ databases">
        <title>Delving into the versatile metabolic prowess of the omnipresent phylum Bacteroidetes.</title>
        <authorList>
            <person name="Nobu M.K."/>
            <person name="Mei R."/>
            <person name="Narihiro T."/>
            <person name="Kuroda K."/>
            <person name="Liu W.-T."/>
        </authorList>
    </citation>
    <scope>NUCLEOTIDE SEQUENCE</scope>
    <source>
        <strain evidence="1">ADurb.Bin417</strain>
    </source>
</reference>
<comment type="caution">
    <text evidence="1">The sequence shown here is derived from an EMBL/GenBank/DDBJ whole genome shotgun (WGS) entry which is preliminary data.</text>
</comment>
<dbReference type="AlphaFoldDB" id="A0A1V5MDU0"/>
<dbReference type="Gene3D" id="3.30.420.40">
    <property type="match status" value="2"/>
</dbReference>
<evidence type="ECO:0008006" key="2">
    <source>
        <dbReference type="Google" id="ProtNLM"/>
    </source>
</evidence>
<sequence length="480" mass="52113">MTLGERSLVAAEIQVTGRTSRLIRVVRWPFPDGLTIGAPLGKALRQFLRTQHIAADTAIAGIPAGWLLTKEKTVPPADPSTLANLLKLEAESDFAFPPADLILEYLEATPAADASRPILLIAALRKRIEALQQMAHAAGLKLAAATPSSLALADTAGSRTDNLVLYLGPEEVELVWLSGGAPLIFRRLGKIPAPAADKLNEETAAWAGEIGTAIQKLLFLMPRREGFVEASTISIRNDSGLPETALQALQRALPLPVKTTKGLEVPEPAMANGSRPAAGEAAFRLALAGERPQALPLDFLHPRLTRFGDDQKPLRRRLLIWSASAALVLLLTAAGGWLETLGHQREINALRQKLEEVRPELARTRKQEDRLRSLRAWQNQEPLFLECLREVTLAFPAEGGIWTSNLAIRADLQGLISGKAARDTAVFDLLEGLKRSPAFSQVNVVYIRETGGGNPEVAYAIRFAFLKPSARKSTATEKTR</sequence>
<proteinExistence type="predicted"/>
<organism evidence="1">
    <name type="scientific">candidate division TA06 bacterium ADurb.Bin417</name>
    <dbReference type="NCBI Taxonomy" id="1852828"/>
    <lineage>
        <taxon>Bacteria</taxon>
        <taxon>Bacteria division TA06</taxon>
    </lineage>
</organism>
<dbReference type="Proteomes" id="UP000485484">
    <property type="component" value="Unassembled WGS sequence"/>
</dbReference>
<dbReference type="Gene3D" id="3.30.1490.300">
    <property type="match status" value="1"/>
</dbReference>
<gene>
    <name evidence="1" type="ORF">BWY73_01098</name>
</gene>